<keyword evidence="1" id="KW-0732">Signal</keyword>
<comment type="caution">
    <text evidence="2">The sequence shown here is derived from an EMBL/GenBank/DDBJ whole genome shotgun (WGS) entry which is preliminary data.</text>
</comment>
<accession>A0ABU2HI87</accession>
<proteinExistence type="predicted"/>
<name>A0ABU2HI87_9GAMM</name>
<evidence type="ECO:0000313" key="3">
    <source>
        <dbReference type="Proteomes" id="UP001267407"/>
    </source>
</evidence>
<sequence length="181" mass="19469">MHKRLALFRALLVCSVGTLSLTGCAVGGSPKLGVDDACASLKAIAADYENGFDKFKGSGSNYRSFKLYSAKVELVKGHCEIWEWAGGELAYSCSATTPQSEVAEQRYSATKNFVQACVGNSWKQKEVEREQDGSPLGPATIFTSPSVPGLIISVQNNVPPKAHRQLQSNVLYIGSKGKHPM</sequence>
<dbReference type="Proteomes" id="UP001267407">
    <property type="component" value="Unassembled WGS sequence"/>
</dbReference>
<dbReference type="EMBL" id="JAVMBO010000016">
    <property type="protein sequence ID" value="MDS1310776.1"/>
    <property type="molecule type" value="Genomic_DNA"/>
</dbReference>
<dbReference type="RefSeq" id="WP_200371856.1">
    <property type="nucleotide sequence ID" value="NZ_JAVMBO010000016.1"/>
</dbReference>
<feature type="chain" id="PRO_5045529270" description="Lipoprotein" evidence="1">
    <location>
        <begin position="26"/>
        <end position="181"/>
    </location>
</feature>
<organism evidence="2 3">
    <name type="scientific">Marinobacter xiaoshiensis</name>
    <dbReference type="NCBI Taxonomy" id="3073652"/>
    <lineage>
        <taxon>Bacteria</taxon>
        <taxon>Pseudomonadati</taxon>
        <taxon>Pseudomonadota</taxon>
        <taxon>Gammaproteobacteria</taxon>
        <taxon>Pseudomonadales</taxon>
        <taxon>Marinobacteraceae</taxon>
        <taxon>Marinobacter</taxon>
    </lineage>
</organism>
<evidence type="ECO:0000313" key="2">
    <source>
        <dbReference type="EMBL" id="MDS1310776.1"/>
    </source>
</evidence>
<evidence type="ECO:0000256" key="1">
    <source>
        <dbReference type="SAM" id="SignalP"/>
    </source>
</evidence>
<feature type="signal peptide" evidence="1">
    <location>
        <begin position="1"/>
        <end position="25"/>
    </location>
</feature>
<reference evidence="2" key="1">
    <citation type="submission" date="2023-09" db="EMBL/GenBank/DDBJ databases">
        <title>Marinobacter sediminicola sp. nov. and Marinobacter maritimum sp. nov., isolated from marine sediment.</title>
        <authorList>
            <person name="An J."/>
        </authorList>
    </citation>
    <scope>NUCLEOTIDE SEQUENCE</scope>
    <source>
        <strain evidence="2">F60267</strain>
    </source>
</reference>
<gene>
    <name evidence="2" type="ORF">RKA07_11815</name>
</gene>
<protein>
    <recommendedName>
        <fullName evidence="4">Lipoprotein</fullName>
    </recommendedName>
</protein>
<dbReference type="PROSITE" id="PS51257">
    <property type="entry name" value="PROKAR_LIPOPROTEIN"/>
    <property type="match status" value="1"/>
</dbReference>
<keyword evidence="3" id="KW-1185">Reference proteome</keyword>
<evidence type="ECO:0008006" key="4">
    <source>
        <dbReference type="Google" id="ProtNLM"/>
    </source>
</evidence>